<feature type="signal peptide" evidence="1">
    <location>
        <begin position="1"/>
        <end position="19"/>
    </location>
</feature>
<evidence type="ECO:0008006" key="4">
    <source>
        <dbReference type="Google" id="ProtNLM"/>
    </source>
</evidence>
<dbReference type="EMBL" id="KE345873">
    <property type="protein sequence ID" value="EXC19530.1"/>
    <property type="molecule type" value="Genomic_DNA"/>
</dbReference>
<name>W9RZN2_9ROSA</name>
<keyword evidence="3" id="KW-1185">Reference proteome</keyword>
<dbReference type="AlphaFoldDB" id="W9RZN2"/>
<protein>
    <recommendedName>
        <fullName evidence="4">Legume lectin domain-containing protein</fullName>
    </recommendedName>
</protein>
<dbReference type="Proteomes" id="UP000030645">
    <property type="component" value="Unassembled WGS sequence"/>
</dbReference>
<accession>W9RZN2</accession>
<keyword evidence="1" id="KW-0732">Signal</keyword>
<evidence type="ECO:0000313" key="2">
    <source>
        <dbReference type="EMBL" id="EXC19530.1"/>
    </source>
</evidence>
<evidence type="ECO:0000256" key="1">
    <source>
        <dbReference type="SAM" id="SignalP"/>
    </source>
</evidence>
<proteinExistence type="predicted"/>
<gene>
    <name evidence="2" type="ORF">L484_010659</name>
</gene>
<feature type="chain" id="PRO_5004930003" description="Legume lectin domain-containing protein" evidence="1">
    <location>
        <begin position="20"/>
        <end position="65"/>
    </location>
</feature>
<evidence type="ECO:0000313" key="3">
    <source>
        <dbReference type="Proteomes" id="UP000030645"/>
    </source>
</evidence>
<organism evidence="2 3">
    <name type="scientific">Morus notabilis</name>
    <dbReference type="NCBI Taxonomy" id="981085"/>
    <lineage>
        <taxon>Eukaryota</taxon>
        <taxon>Viridiplantae</taxon>
        <taxon>Streptophyta</taxon>
        <taxon>Embryophyta</taxon>
        <taxon>Tracheophyta</taxon>
        <taxon>Spermatophyta</taxon>
        <taxon>Magnoliopsida</taxon>
        <taxon>eudicotyledons</taxon>
        <taxon>Gunneridae</taxon>
        <taxon>Pentapetalae</taxon>
        <taxon>rosids</taxon>
        <taxon>fabids</taxon>
        <taxon>Rosales</taxon>
        <taxon>Moraceae</taxon>
        <taxon>Moreae</taxon>
        <taxon>Morus</taxon>
    </lineage>
</organism>
<reference evidence="3" key="1">
    <citation type="submission" date="2013-01" db="EMBL/GenBank/DDBJ databases">
        <title>Draft Genome Sequence of a Mulberry Tree, Morus notabilis C.K. Schneid.</title>
        <authorList>
            <person name="He N."/>
            <person name="Zhao S."/>
        </authorList>
    </citation>
    <scope>NUCLEOTIDE SEQUENCE</scope>
</reference>
<sequence length="65" mass="7114">MTLFFFPFAALSFFSATLSLSAATLRDGYGFQIGDRDLRSSLDKSPPRVTARDSFVGSQITAFVN</sequence>